<sequence>MNECRIKEGIALLKRKGMRMTPQRLAILEYLANTDSHPTADEIYKSLSNKFSNITNGTIYNNLKCFKKYGIINEWTYGEASSRFEWASDFHYHIVCSTCGKMLDFHYPELKEIEVYVERLTGFQVNRHLFEIYGTCSDCKEHEH</sequence>
<dbReference type="CDD" id="cd07153">
    <property type="entry name" value="Fur_like"/>
    <property type="match status" value="1"/>
</dbReference>
<evidence type="ECO:0000313" key="7">
    <source>
        <dbReference type="EMBL" id="MDQ0176066.1"/>
    </source>
</evidence>
<keyword evidence="2" id="KW-0678">Repressor</keyword>
<keyword evidence="5" id="KW-0238">DNA-binding</keyword>
<evidence type="ECO:0000256" key="4">
    <source>
        <dbReference type="ARBA" id="ARBA00023015"/>
    </source>
</evidence>
<evidence type="ECO:0000256" key="5">
    <source>
        <dbReference type="ARBA" id="ARBA00023125"/>
    </source>
</evidence>
<dbReference type="InterPro" id="IPR036388">
    <property type="entry name" value="WH-like_DNA-bd_sf"/>
</dbReference>
<dbReference type="InterPro" id="IPR002481">
    <property type="entry name" value="FUR"/>
</dbReference>
<evidence type="ECO:0000256" key="3">
    <source>
        <dbReference type="ARBA" id="ARBA00022833"/>
    </source>
</evidence>
<dbReference type="InterPro" id="IPR043135">
    <property type="entry name" value="Fur_C"/>
</dbReference>
<comment type="similarity">
    <text evidence="1">Belongs to the Fur family.</text>
</comment>
<evidence type="ECO:0000256" key="1">
    <source>
        <dbReference type="ARBA" id="ARBA00007957"/>
    </source>
</evidence>
<keyword evidence="8" id="KW-1185">Reference proteome</keyword>
<dbReference type="Pfam" id="PF01475">
    <property type="entry name" value="FUR"/>
    <property type="match status" value="1"/>
</dbReference>
<comment type="caution">
    <text evidence="7">The sequence shown here is derived from an EMBL/GenBank/DDBJ whole genome shotgun (WGS) entry which is preliminary data.</text>
</comment>
<evidence type="ECO:0000256" key="6">
    <source>
        <dbReference type="ARBA" id="ARBA00023163"/>
    </source>
</evidence>
<dbReference type="Gene3D" id="1.10.10.10">
    <property type="entry name" value="Winged helix-like DNA-binding domain superfamily/Winged helix DNA-binding domain"/>
    <property type="match status" value="1"/>
</dbReference>
<dbReference type="InterPro" id="IPR036390">
    <property type="entry name" value="WH_DNA-bd_sf"/>
</dbReference>
<keyword evidence="3" id="KW-0862">Zinc</keyword>
<dbReference type="SUPFAM" id="SSF46785">
    <property type="entry name" value="Winged helix' DNA-binding domain"/>
    <property type="match status" value="1"/>
</dbReference>
<reference evidence="7 8" key="1">
    <citation type="submission" date="2023-07" db="EMBL/GenBank/DDBJ databases">
        <title>Genomic Encyclopedia of Type Strains, Phase IV (KMG-IV): sequencing the most valuable type-strain genomes for metagenomic binning, comparative biology and taxonomic classification.</title>
        <authorList>
            <person name="Goeker M."/>
        </authorList>
    </citation>
    <scope>NUCLEOTIDE SEQUENCE [LARGE SCALE GENOMIC DNA]</scope>
    <source>
        <strain evidence="7 8">DSM 23837</strain>
    </source>
</reference>
<name>A0ABT9WS00_9BACI</name>
<dbReference type="Gene3D" id="3.30.1490.190">
    <property type="match status" value="1"/>
</dbReference>
<organism evidence="7 8">
    <name type="scientific">Bacillus chungangensis</name>
    <dbReference type="NCBI Taxonomy" id="587633"/>
    <lineage>
        <taxon>Bacteria</taxon>
        <taxon>Bacillati</taxon>
        <taxon>Bacillota</taxon>
        <taxon>Bacilli</taxon>
        <taxon>Bacillales</taxon>
        <taxon>Bacillaceae</taxon>
        <taxon>Bacillus</taxon>
    </lineage>
</organism>
<dbReference type="RefSeq" id="WP_307228923.1">
    <property type="nucleotide sequence ID" value="NZ_JAUSTT010000010.1"/>
</dbReference>
<keyword evidence="6" id="KW-0804">Transcription</keyword>
<gene>
    <name evidence="7" type="ORF">J2S08_001902</name>
</gene>
<dbReference type="PANTHER" id="PTHR33202">
    <property type="entry name" value="ZINC UPTAKE REGULATION PROTEIN"/>
    <property type="match status" value="1"/>
</dbReference>
<dbReference type="PANTHER" id="PTHR33202:SF8">
    <property type="entry name" value="PEROXIDE-RESPONSIVE REPRESSOR PERR"/>
    <property type="match status" value="1"/>
</dbReference>
<protein>
    <submittedName>
        <fullName evidence="7">Fur family peroxide stress response transcriptional regulator</fullName>
    </submittedName>
</protein>
<keyword evidence="4" id="KW-0805">Transcription regulation</keyword>
<proteinExistence type="inferred from homology"/>
<evidence type="ECO:0000256" key="2">
    <source>
        <dbReference type="ARBA" id="ARBA00022491"/>
    </source>
</evidence>
<dbReference type="EMBL" id="JAUSTT010000010">
    <property type="protein sequence ID" value="MDQ0176066.1"/>
    <property type="molecule type" value="Genomic_DNA"/>
</dbReference>
<evidence type="ECO:0000313" key="8">
    <source>
        <dbReference type="Proteomes" id="UP001223586"/>
    </source>
</evidence>
<accession>A0ABT9WS00</accession>
<dbReference type="Proteomes" id="UP001223586">
    <property type="component" value="Unassembled WGS sequence"/>
</dbReference>